<sequence>TRNSQLAATRDAARFSVAFGEDEQARFSVAFGEDGRTDARTHGRTFWPVVPLSLEDGLADILWLHNLSEVIFLGGKRLLNQGLFDCGFRQRDEQGLLNHEALDEMLLDDDGVFAFLSCPLTTVKISISWAVSEAHPHLRTKPKSLGTWASGGRRGLGGSWTKALCREKGWRTFKLSAVEQPGTTRLMGDQLQRAASQPEVFLLYEGGEVTEDLRRSLTHVRVGPQVKEIPNGAFRGCDTLIDLQLNEGLQVIGARAFHGCTSLIKLQFNEGVTKLGRFAFAECSSLIELHLKEGLQVIGGGAFYGCKALRSVTLPSGVTDLEATFCGCTNLAEVCLNEGLRIIGDYTFKLCTVLRSVTIPSNVVELGNEAFSNCGNMFNVRLNEGLQIIGTGAFFDCTALRTVALPSTVTELGTYAFHSCSNLSEVILLSGERLLNQEFVDCGFHRGVLLDQGAMKEMLFVEGRHFAFDGCPLTTVKISIPWAVTERMERLPQDCMLPIEERIHSLRLLEQLQDGEILACFPVVRTAAGAQEGTYEVKDTSHETASSLFQVLKVIAFHELKESSILIDLAMWKSRINGKRVESRADCRVSIPDPAKSLIMEYCGFACFLEPSIEGT</sequence>
<accession>K0SET9</accession>
<gene>
    <name evidence="1" type="ORF">THAOC_22870</name>
</gene>
<dbReference type="Proteomes" id="UP000266841">
    <property type="component" value="Unassembled WGS sequence"/>
</dbReference>
<feature type="non-terminal residue" evidence="1">
    <location>
        <position position="1"/>
    </location>
</feature>
<name>K0SET9_THAOC</name>
<comment type="caution">
    <text evidence="1">The sequence shown here is derived from an EMBL/GenBank/DDBJ whole genome shotgun (WGS) entry which is preliminary data.</text>
</comment>
<protein>
    <submittedName>
        <fullName evidence="1">Uncharacterized protein</fullName>
    </submittedName>
</protein>
<dbReference type="EMBL" id="AGNL01029415">
    <property type="protein sequence ID" value="EJK57122.1"/>
    <property type="molecule type" value="Genomic_DNA"/>
</dbReference>
<dbReference type="InterPro" id="IPR053139">
    <property type="entry name" value="Surface_bspA-like"/>
</dbReference>
<dbReference type="SUPFAM" id="SSF52058">
    <property type="entry name" value="L domain-like"/>
    <property type="match status" value="1"/>
</dbReference>
<evidence type="ECO:0000313" key="2">
    <source>
        <dbReference type="Proteomes" id="UP000266841"/>
    </source>
</evidence>
<dbReference type="PANTHER" id="PTHR45661:SF3">
    <property type="entry name" value="IG-LIKE DOMAIN-CONTAINING PROTEIN"/>
    <property type="match status" value="1"/>
</dbReference>
<reference evidence="1 2" key="1">
    <citation type="journal article" date="2012" name="Genome Biol.">
        <title>Genome and low-iron response of an oceanic diatom adapted to chronic iron limitation.</title>
        <authorList>
            <person name="Lommer M."/>
            <person name="Specht M."/>
            <person name="Roy A.S."/>
            <person name="Kraemer L."/>
            <person name="Andreson R."/>
            <person name="Gutowska M.A."/>
            <person name="Wolf J."/>
            <person name="Bergner S.V."/>
            <person name="Schilhabel M.B."/>
            <person name="Klostermeier U.C."/>
            <person name="Beiko R.G."/>
            <person name="Rosenstiel P."/>
            <person name="Hippler M."/>
            <person name="Laroche J."/>
        </authorList>
    </citation>
    <scope>NUCLEOTIDE SEQUENCE [LARGE SCALE GENOMIC DNA]</scope>
    <source>
        <strain evidence="1 2">CCMP1005</strain>
    </source>
</reference>
<dbReference type="PANTHER" id="PTHR45661">
    <property type="entry name" value="SURFACE ANTIGEN"/>
    <property type="match status" value="1"/>
</dbReference>
<evidence type="ECO:0000313" key="1">
    <source>
        <dbReference type="EMBL" id="EJK57122.1"/>
    </source>
</evidence>
<dbReference type="InterPro" id="IPR032675">
    <property type="entry name" value="LRR_dom_sf"/>
</dbReference>
<dbReference type="Pfam" id="PF13306">
    <property type="entry name" value="LRR_5"/>
    <property type="match status" value="2"/>
</dbReference>
<keyword evidence="2" id="KW-1185">Reference proteome</keyword>
<dbReference type="AlphaFoldDB" id="K0SET9"/>
<dbReference type="Gene3D" id="3.80.10.10">
    <property type="entry name" value="Ribonuclease Inhibitor"/>
    <property type="match status" value="2"/>
</dbReference>
<dbReference type="InterPro" id="IPR026906">
    <property type="entry name" value="LRR_5"/>
</dbReference>
<proteinExistence type="predicted"/>
<organism evidence="1 2">
    <name type="scientific">Thalassiosira oceanica</name>
    <name type="common">Marine diatom</name>
    <dbReference type="NCBI Taxonomy" id="159749"/>
    <lineage>
        <taxon>Eukaryota</taxon>
        <taxon>Sar</taxon>
        <taxon>Stramenopiles</taxon>
        <taxon>Ochrophyta</taxon>
        <taxon>Bacillariophyta</taxon>
        <taxon>Coscinodiscophyceae</taxon>
        <taxon>Thalassiosirophycidae</taxon>
        <taxon>Thalassiosirales</taxon>
        <taxon>Thalassiosiraceae</taxon>
        <taxon>Thalassiosira</taxon>
    </lineage>
</organism>